<dbReference type="HOGENOM" id="CLU_295546_0_0_3"/>
<dbReference type="Proteomes" id="UP000008206">
    <property type="component" value="Chromosome"/>
</dbReference>
<feature type="coiled-coil region" evidence="1">
    <location>
        <begin position="685"/>
        <end position="712"/>
    </location>
</feature>
<keyword evidence="1" id="KW-0175">Coiled coil</keyword>
<accession>E0UCH0</accession>
<keyword evidence="3" id="KW-1185">Reference proteome</keyword>
<dbReference type="KEGG" id="cyj:Cyan7822_2059"/>
<evidence type="ECO:0000313" key="2">
    <source>
        <dbReference type="EMBL" id="ADN14041.1"/>
    </source>
</evidence>
<dbReference type="EMBL" id="CP002198">
    <property type="protein sequence ID" value="ADN14041.1"/>
    <property type="molecule type" value="Genomic_DNA"/>
</dbReference>
<sequence>MISRHSIEESSNPLARLNYIPLLDEVLKVLKNWQIFKFSENDDRLLISAYNIAYKIAIKPNQPQLNPLQQNLGIRAATVNFISDTEYYSKIKEIKEELTKQLQKACGDKKPQDCLENICTPLSNFNSKNNQIELPFSYPFSNNYNFISQRLIIENSSLSKRRKGSDSIIKAHVLNVKFQGISQFNDNLLNSLRAYIDKIVQSESDDFDSEELKEVLTDVLDENLNRKQSELTEIKKIIDTESLPRLLRDIKIDYLDYLKQECAKTNLGQNHPEGFQCLEALINRLSRFLDYINKSDLEDSHYEVTYLMNEGDALNLRTAFSQADAFDKLPIIPQYEGVIGESVDKERGIKEFNLGLNLKFNNSVNTYSEESVIDYYMNEIDPKNKRHIDQLDDPGKAKNFKKKVLMIACLYYFIFAVDEDGQIADKDYDPSVQFEAEVLNKLKPGAVSDEEVKSLLEHIKNLILNSQTWRVREKLDSLKKILQDFLKLKEILLPHSKTVQLCLNKDILKKTSRKIITSHQFFRMNLEENDTLKAKAQEALAYMEVMPDEVNPQSLTSLSVTFTFDDVRYFKQDDKQNFSMKYDLNGIKALPVVFVPGLRNIKTKQWQYHDMYLKDFQNQKLILINYKPEEVQEQIFDNSQSPEARIYRQVFTLLTYLCISVCREPIILDSQKNEKLFIPLFRFHLKDINLAAKKVKRENKTAEKVITETHENEAAKEITTEDEEFLSSLSKALAHILRRDCLADAQGLNVKEDKSFTFRVQQAMSSLYSLIPKTFEFKGGYKPQLDKLAMIVVSSWLSDAVWNERDKADRISNIYGEITVINRISETTVKIEPLKTFADNQPHSKIYSEPEIVRDEILKLYEKGYRDFLFIAKAPYSRSLGITKLESDPDSLFFMDQKVIQFLKQGKEDIKLYPIFMDTYPAINLTKSEVDSLYIPDTEELEKLSRDKSQQTRVFLNLFTGRTIDKKRRFYNSVVCYSSLLNIYDVADTKVIMQGLLDKNSPLQQTLIQYITLFHFSRYEMSRNLAFKLDPYSKLIGDKGIGTVSTYNYSDKNVKFNNLAFLTSIRSALYGK</sequence>
<proteinExistence type="predicted"/>
<gene>
    <name evidence="2" type="ordered locus">Cyan7822_2059</name>
</gene>
<evidence type="ECO:0000313" key="3">
    <source>
        <dbReference type="Proteomes" id="UP000008206"/>
    </source>
</evidence>
<dbReference type="AlphaFoldDB" id="E0UCH0"/>
<name>E0UCH0_GLOV7</name>
<dbReference type="eggNOG" id="ENOG502Z8AY">
    <property type="taxonomic scope" value="Bacteria"/>
</dbReference>
<reference evidence="3" key="1">
    <citation type="journal article" date="2011" name="MBio">
        <title>Novel metabolic attributes of the genus Cyanothece, comprising a group of unicellular nitrogen-fixing Cyanobacteria.</title>
        <authorList>
            <person name="Bandyopadhyay A."/>
            <person name="Elvitigala T."/>
            <person name="Welsh E."/>
            <person name="Stockel J."/>
            <person name="Liberton M."/>
            <person name="Min H."/>
            <person name="Sherman L.A."/>
            <person name="Pakrasi H.B."/>
        </authorList>
    </citation>
    <scope>NUCLEOTIDE SEQUENCE [LARGE SCALE GENOMIC DNA]</scope>
    <source>
        <strain evidence="3">PCC 7822</strain>
    </source>
</reference>
<protein>
    <submittedName>
        <fullName evidence="2">Uncharacterized protein</fullName>
    </submittedName>
</protein>
<dbReference type="STRING" id="497965.Cyan7822_2059"/>
<evidence type="ECO:0000256" key="1">
    <source>
        <dbReference type="SAM" id="Coils"/>
    </source>
</evidence>
<organism evidence="2 3">
    <name type="scientific">Gloeothece verrucosa (strain PCC 7822)</name>
    <name type="common">Cyanothece sp. (strain PCC 7822)</name>
    <dbReference type="NCBI Taxonomy" id="497965"/>
    <lineage>
        <taxon>Bacteria</taxon>
        <taxon>Bacillati</taxon>
        <taxon>Cyanobacteriota</taxon>
        <taxon>Cyanophyceae</taxon>
        <taxon>Oscillatoriophycideae</taxon>
        <taxon>Chroococcales</taxon>
        <taxon>Aphanothecaceae</taxon>
        <taxon>Gloeothece</taxon>
        <taxon>Gloeothece verrucosa</taxon>
    </lineage>
</organism>